<dbReference type="OrthoDB" id="392571at2759"/>
<protein>
    <recommendedName>
        <fullName evidence="1">Nucleolar protein 9</fullName>
    </recommendedName>
    <alternativeName>
        <fullName evidence="3 4">Pumilio domain-containing protein NOP9</fullName>
    </alternativeName>
</protein>
<dbReference type="GO" id="GO:0030688">
    <property type="term" value="C:preribosome, small subunit precursor"/>
    <property type="evidence" value="ECO:0007669"/>
    <property type="project" value="TreeGrafter"/>
</dbReference>
<dbReference type="SMART" id="SM00025">
    <property type="entry name" value="Pumilio"/>
    <property type="match status" value="7"/>
</dbReference>
<feature type="region of interest" description="Disordered" evidence="5">
    <location>
        <begin position="503"/>
        <end position="534"/>
    </location>
</feature>
<dbReference type="GO" id="GO:0003723">
    <property type="term" value="F:RNA binding"/>
    <property type="evidence" value="ECO:0007669"/>
    <property type="project" value="InterPro"/>
</dbReference>
<dbReference type="EMBL" id="BPQB01000001">
    <property type="protein sequence ID" value="GJE84753.1"/>
    <property type="molecule type" value="Genomic_DNA"/>
</dbReference>
<keyword evidence="7" id="KW-1185">Reference proteome</keyword>
<comment type="caution">
    <text evidence="6">The sequence shown here is derived from an EMBL/GenBank/DDBJ whole genome shotgun (WGS) entry which is preliminary data.</text>
</comment>
<feature type="region of interest" description="Disordered" evidence="5">
    <location>
        <begin position="1"/>
        <end position="55"/>
    </location>
</feature>
<dbReference type="InterPro" id="IPR016024">
    <property type="entry name" value="ARM-type_fold"/>
</dbReference>
<dbReference type="GO" id="GO:0000472">
    <property type="term" value="P:endonucleolytic cleavage to generate mature 5'-end of SSU-rRNA from (SSU-rRNA, 5.8S rRNA, LSU-rRNA)"/>
    <property type="evidence" value="ECO:0007669"/>
    <property type="project" value="TreeGrafter"/>
</dbReference>
<organism evidence="6 7">
    <name type="scientific">Phanerochaete sordida</name>
    <dbReference type="NCBI Taxonomy" id="48140"/>
    <lineage>
        <taxon>Eukaryota</taxon>
        <taxon>Fungi</taxon>
        <taxon>Dikarya</taxon>
        <taxon>Basidiomycota</taxon>
        <taxon>Agaricomycotina</taxon>
        <taxon>Agaricomycetes</taxon>
        <taxon>Polyporales</taxon>
        <taxon>Phanerochaetaceae</taxon>
        <taxon>Phanerochaete</taxon>
    </lineage>
</organism>
<proteinExistence type="predicted"/>
<dbReference type="InterPro" id="IPR001313">
    <property type="entry name" value="Pumilio_RNA-bd_rpt"/>
</dbReference>
<reference evidence="6 7" key="1">
    <citation type="submission" date="2021-08" db="EMBL/GenBank/DDBJ databases">
        <title>Draft Genome Sequence of Phanerochaete sordida strain YK-624.</title>
        <authorList>
            <person name="Mori T."/>
            <person name="Dohra H."/>
            <person name="Suzuki T."/>
            <person name="Kawagishi H."/>
            <person name="Hirai H."/>
        </authorList>
    </citation>
    <scope>NUCLEOTIDE SEQUENCE [LARGE SCALE GENOMIC DNA]</scope>
    <source>
        <strain evidence="6 7">YK-624</strain>
    </source>
</reference>
<dbReference type="SUPFAM" id="SSF48371">
    <property type="entry name" value="ARM repeat"/>
    <property type="match status" value="2"/>
</dbReference>
<dbReference type="InterPro" id="IPR011989">
    <property type="entry name" value="ARM-like"/>
</dbReference>
<evidence type="ECO:0000256" key="4">
    <source>
        <dbReference type="ARBA" id="ARBA00031929"/>
    </source>
</evidence>
<dbReference type="InterPro" id="IPR040000">
    <property type="entry name" value="NOP9"/>
</dbReference>
<dbReference type="Proteomes" id="UP000703269">
    <property type="component" value="Unassembled WGS sequence"/>
</dbReference>
<sequence length="806" mass="89501">MPRENRKRGKKHRKTKEDEPAPPPQPVHQPEPEPEAGPSWIVAGPRADQNNDEAPFGYVDSEVKAYFRTVDVQLREWQEEGHAAASADGDADPNEDRRMFFVAALTEMSGKEKELATDPDCSTILERMAYSMDDFARRVFMDRLTGSYEKLIKHRFASHVCQTFLEVAVDTIGRECRGILPPPPEEAEGELPLMKDMVIDLCEELLPNFSSLIMDPFASHPLRALLALLRPKLFPADQRASTLRSKKSAAYKARQGPMKSVFTDGPAKAGEEIMDVPDEMKDLAVKFVRAVREQLGGNEIRALAASQVASPVLQMLLEIEAEQNMAYERESLADHVLDGLISKQLEDESASHEPSDYVGTLLRDPTSSHLLETLVRRLPQQAFDVVWTTYFEGKLARLAAHPVANFVVARALERASEEQLAKACEELQPVAEKIFKSARTGVLRAMIDQAAALKAHEQKVIGLLTEAISVDLDTLGGRKAFLPCVLRLLTLLDWDRALKAKEANHDAEQQNQQHQGGKGRNHQRKESAEDPMTPKTQGALLLQSMLQLEAPHNQVILDSLFAQSIEDVIAMAHDVTASRVLDVVLSSPTVPFKEKRKLVMNFIGHYEALVDDRIGSRVGDNCWAFADTYLKEKIARSLVRCERDLAASFYGKFFARRLNIYLLQRDPEQWKNLQVNNRSTSNAPTPAMTPARVASLMPGAPPAKATPEPEAARPSKKRKGRPEDEIDALFEQKLGKKVKKAGLAPDAPPAPAAAAPQDGTKDGKERKRKKGDEGEKDKDLTDILGAIKAAPKGEDKSRKHKKKKAA</sequence>
<keyword evidence="2" id="KW-0677">Repeat</keyword>
<evidence type="ECO:0000256" key="3">
    <source>
        <dbReference type="ARBA" id="ARBA00030932"/>
    </source>
</evidence>
<feature type="region of interest" description="Disordered" evidence="5">
    <location>
        <begin position="737"/>
        <end position="806"/>
    </location>
</feature>
<dbReference type="PANTHER" id="PTHR13102:SF0">
    <property type="entry name" value="NUCLEOLAR PROTEIN 9"/>
    <property type="match status" value="1"/>
</dbReference>
<dbReference type="GO" id="GO:0030686">
    <property type="term" value="C:90S preribosome"/>
    <property type="evidence" value="ECO:0007669"/>
    <property type="project" value="TreeGrafter"/>
</dbReference>
<accession>A0A9P3FX65</accession>
<dbReference type="Gene3D" id="1.25.10.10">
    <property type="entry name" value="Leucine-rich Repeat Variant"/>
    <property type="match status" value="3"/>
</dbReference>
<name>A0A9P3FX65_9APHY</name>
<evidence type="ECO:0000256" key="5">
    <source>
        <dbReference type="SAM" id="MobiDB-lite"/>
    </source>
</evidence>
<evidence type="ECO:0000313" key="7">
    <source>
        <dbReference type="Proteomes" id="UP000703269"/>
    </source>
</evidence>
<dbReference type="GO" id="GO:0000480">
    <property type="term" value="P:endonucleolytic cleavage in 5'-ETS of tricistronic rRNA transcript (SSU-rRNA, 5.8S rRNA, LSU-rRNA)"/>
    <property type="evidence" value="ECO:0007669"/>
    <property type="project" value="TreeGrafter"/>
</dbReference>
<dbReference type="GO" id="GO:0005730">
    <property type="term" value="C:nucleolus"/>
    <property type="evidence" value="ECO:0007669"/>
    <property type="project" value="TreeGrafter"/>
</dbReference>
<dbReference type="GO" id="GO:0000447">
    <property type="term" value="P:endonucleolytic cleavage in ITS1 to separate SSU-rRNA from 5.8S rRNA and LSU-rRNA from tricistronic rRNA transcript (SSU-rRNA, 5.8S rRNA, LSU-rRNA)"/>
    <property type="evidence" value="ECO:0007669"/>
    <property type="project" value="TreeGrafter"/>
</dbReference>
<gene>
    <name evidence="6" type="ORF">PsYK624_008290</name>
</gene>
<dbReference type="Pfam" id="PF22493">
    <property type="entry name" value="PUF_NOP9"/>
    <property type="match status" value="1"/>
</dbReference>
<evidence type="ECO:0000256" key="1">
    <source>
        <dbReference type="ARBA" id="ARBA00016427"/>
    </source>
</evidence>
<dbReference type="GO" id="GO:0000056">
    <property type="term" value="P:ribosomal small subunit export from nucleus"/>
    <property type="evidence" value="ECO:0007669"/>
    <property type="project" value="TreeGrafter"/>
</dbReference>
<dbReference type="AlphaFoldDB" id="A0A9P3FX65"/>
<evidence type="ECO:0000256" key="2">
    <source>
        <dbReference type="ARBA" id="ARBA00022737"/>
    </source>
</evidence>
<feature type="compositionally biased region" description="Basic residues" evidence="5">
    <location>
        <begin position="1"/>
        <end position="14"/>
    </location>
</feature>
<feature type="compositionally biased region" description="Basic and acidic residues" evidence="5">
    <location>
        <begin position="759"/>
        <end position="781"/>
    </location>
</feature>
<evidence type="ECO:0000313" key="6">
    <source>
        <dbReference type="EMBL" id="GJE84753.1"/>
    </source>
</evidence>
<feature type="region of interest" description="Disordered" evidence="5">
    <location>
        <begin position="676"/>
        <end position="723"/>
    </location>
</feature>
<dbReference type="PANTHER" id="PTHR13102">
    <property type="entry name" value="NUCLEOLAR PROTEIN 9"/>
    <property type="match status" value="1"/>
</dbReference>